<dbReference type="InterPro" id="IPR027417">
    <property type="entry name" value="P-loop_NTPase"/>
</dbReference>
<evidence type="ECO:0000259" key="14">
    <source>
        <dbReference type="PROSITE" id="PS52020"/>
    </source>
</evidence>
<dbReference type="GO" id="GO:0046872">
    <property type="term" value="F:metal ion binding"/>
    <property type="evidence" value="ECO:0007669"/>
    <property type="project" value="UniProtKB-KW"/>
</dbReference>
<dbReference type="PRINTS" id="PR00228">
    <property type="entry name" value="GEMCOATCLVL1"/>
</dbReference>
<evidence type="ECO:0000256" key="11">
    <source>
        <dbReference type="ARBA" id="ARBA00022801"/>
    </source>
</evidence>
<dbReference type="InterPro" id="IPR001301">
    <property type="entry name" value="Gemini_AL1_CLV"/>
</dbReference>
<keyword evidence="5" id="KW-0548">Nucleotidyltransferase</keyword>
<evidence type="ECO:0000313" key="16">
    <source>
        <dbReference type="Proteomes" id="UP000275921"/>
    </source>
</evidence>
<evidence type="ECO:0000256" key="5">
    <source>
        <dbReference type="ARBA" id="ARBA00022695"/>
    </source>
</evidence>
<evidence type="ECO:0000256" key="2">
    <source>
        <dbReference type="ARBA" id="ARBA00014531"/>
    </source>
</evidence>
<evidence type="ECO:0000256" key="4">
    <source>
        <dbReference type="ARBA" id="ARBA00022679"/>
    </source>
</evidence>
<keyword evidence="4" id="KW-0808">Transferase</keyword>
<keyword evidence="7" id="KW-0540">Nuclease</keyword>
<reference evidence="15" key="1">
    <citation type="journal article" date="2017" name="Ecol. Evol.">
        <title>Viral gut metagenomics of sympatric wild and domestic canids, and monitoring of viruses: Insights from an endangered wolf population.</title>
        <authorList>
            <person name="Conceicao-Neto N."/>
            <person name="Godinho R."/>
            <person name="Alvares F."/>
            <person name="Yinda C.K."/>
            <person name="Deboutte W."/>
            <person name="Zeller M."/>
            <person name="Laenen L."/>
            <person name="Heylen E."/>
            <person name="Roque S."/>
            <person name="Petrucci-Fonseca F."/>
            <person name="Santos N."/>
            <person name="Van Ranst M."/>
            <person name="Mesquita J.R."/>
            <person name="Matthijnssens J."/>
        </authorList>
    </citation>
    <scope>NUCLEOTIDE SEQUENCE [LARGE SCALE GENOMIC DNA]</scope>
    <source>
        <strain evidence="15">South Douro</strain>
    </source>
</reference>
<keyword evidence="9" id="KW-0547">Nucleotide-binding</keyword>
<evidence type="ECO:0000313" key="15">
    <source>
        <dbReference type="EMBL" id="ASM93485.1"/>
    </source>
</evidence>
<dbReference type="Gene3D" id="3.40.1310.20">
    <property type="match status" value="1"/>
</dbReference>
<proteinExistence type="predicted"/>
<evidence type="ECO:0000256" key="3">
    <source>
        <dbReference type="ARBA" id="ARBA00022562"/>
    </source>
</evidence>
<keyword evidence="16" id="KW-1185">Reference proteome</keyword>
<organism evidence="15">
    <name type="scientific">Lupine feces-associated gemycircularvirus 2</name>
    <dbReference type="NCBI Taxonomy" id="2017710"/>
    <lineage>
        <taxon>Viruses</taxon>
        <taxon>Monodnaviria</taxon>
        <taxon>Shotokuvirae</taxon>
        <taxon>Cressdnaviricota</taxon>
        <taxon>Repensiviricetes</taxon>
        <taxon>Geplafuvirales</taxon>
        <taxon>Genomoviridae</taxon>
        <taxon>Gemycircularvirus</taxon>
        <taxon>Gemycircularvirus canlup1</taxon>
    </lineage>
</organism>
<sequence length="335" mass="38045">MTFILNARYFLVTYPQCGALDEWTVNDHFGSLGAECIVGREVHADGGTHLHVFCDFSRKFRSRRADIFDVQGHHPNIARSKRNPRKGADYAAKDGDIVAGGLDIGGLPTSLVSGAQDPGSTLVACENRAEFFEVAEDMCPWDLITKFGSMYAYAKWKWPEIGMGYERPPGLVLTDGAFPDLVSYREAILDVRGKVKTLVIHGPSLTGKTTWAQSLGNHIYMRARYNAREASLCEGKDYCVIDDISGGIRFFPHWKDWFGGQPYVQIRLLYRDEVLLRWGKPTIWLNNRDPRDQLRDMVGRDYTDEQYHNDVEWMDANCIFVYVDSPIVTFHANTE</sequence>
<dbReference type="KEGG" id="vg:80521923"/>
<evidence type="ECO:0000256" key="12">
    <source>
        <dbReference type="ARBA" id="ARBA00023124"/>
    </source>
</evidence>
<keyword evidence="12" id="KW-0190">Covalent protein-DNA linkage</keyword>
<accession>A0A221LEB6</accession>
<keyword evidence="8" id="KW-0479">Metal-binding</keyword>
<dbReference type="GO" id="GO:0042025">
    <property type="term" value="C:host cell nucleus"/>
    <property type="evidence" value="ECO:0007669"/>
    <property type="project" value="UniProtKB-SubCell"/>
</dbReference>
<keyword evidence="3" id="KW-1048">Host nucleus</keyword>
<dbReference type="Pfam" id="PF00799">
    <property type="entry name" value="Gemini_AL1"/>
    <property type="match status" value="1"/>
</dbReference>
<feature type="domain" description="CRESS-DNA virus Rep endonuclease" evidence="14">
    <location>
        <begin position="4"/>
        <end position="107"/>
    </location>
</feature>
<dbReference type="GO" id="GO:0016779">
    <property type="term" value="F:nucleotidyltransferase activity"/>
    <property type="evidence" value="ECO:0007669"/>
    <property type="project" value="UniProtKB-KW"/>
</dbReference>
<dbReference type="Proteomes" id="UP000275921">
    <property type="component" value="Segment"/>
</dbReference>
<name>A0A221LEB6_9VIRU</name>
<dbReference type="GO" id="GO:0006260">
    <property type="term" value="P:DNA replication"/>
    <property type="evidence" value="ECO:0007669"/>
    <property type="project" value="UniProtKB-KW"/>
</dbReference>
<evidence type="ECO:0000256" key="6">
    <source>
        <dbReference type="ARBA" id="ARBA00022705"/>
    </source>
</evidence>
<dbReference type="GO" id="GO:0000166">
    <property type="term" value="F:nucleotide binding"/>
    <property type="evidence" value="ECO:0007669"/>
    <property type="project" value="UniProtKB-KW"/>
</dbReference>
<evidence type="ECO:0000256" key="1">
    <source>
        <dbReference type="ARBA" id="ARBA00004147"/>
    </source>
</evidence>
<evidence type="ECO:0000256" key="8">
    <source>
        <dbReference type="ARBA" id="ARBA00022723"/>
    </source>
</evidence>
<dbReference type="GO" id="GO:0016787">
    <property type="term" value="F:hydrolase activity"/>
    <property type="evidence" value="ECO:0007669"/>
    <property type="project" value="UniProtKB-KW"/>
</dbReference>
<dbReference type="GeneID" id="80521923"/>
<keyword evidence="13" id="KW-0238">DNA-binding</keyword>
<dbReference type="Gene3D" id="3.40.50.300">
    <property type="entry name" value="P-loop containing nucleotide triphosphate hydrolases"/>
    <property type="match status" value="1"/>
</dbReference>
<dbReference type="PROSITE" id="PS52020">
    <property type="entry name" value="CRESS_DNA_REP"/>
    <property type="match status" value="1"/>
</dbReference>
<evidence type="ECO:0000256" key="13">
    <source>
        <dbReference type="ARBA" id="ARBA00023125"/>
    </source>
</evidence>
<dbReference type="EMBL" id="KY214442">
    <property type="protein sequence ID" value="ASM93485.1"/>
    <property type="molecule type" value="Genomic_DNA"/>
</dbReference>
<evidence type="ECO:0000256" key="10">
    <source>
        <dbReference type="ARBA" id="ARBA00022759"/>
    </source>
</evidence>
<evidence type="ECO:0000256" key="9">
    <source>
        <dbReference type="ARBA" id="ARBA00022741"/>
    </source>
</evidence>
<dbReference type="GO" id="GO:0003677">
    <property type="term" value="F:DNA binding"/>
    <property type="evidence" value="ECO:0007669"/>
    <property type="project" value="UniProtKB-KW"/>
</dbReference>
<dbReference type="RefSeq" id="YP_010784659.1">
    <property type="nucleotide sequence ID" value="NC_075338.1"/>
</dbReference>
<dbReference type="GO" id="GO:0005198">
    <property type="term" value="F:structural molecule activity"/>
    <property type="evidence" value="ECO:0007669"/>
    <property type="project" value="InterPro"/>
</dbReference>
<dbReference type="InterPro" id="IPR049912">
    <property type="entry name" value="CRESS_DNA_REP"/>
</dbReference>
<evidence type="ECO:0000256" key="7">
    <source>
        <dbReference type="ARBA" id="ARBA00022722"/>
    </source>
</evidence>
<keyword evidence="6" id="KW-0235">DNA replication</keyword>
<keyword evidence="11" id="KW-0378">Hydrolase</keyword>
<dbReference type="SUPFAM" id="SSF55464">
    <property type="entry name" value="Origin of replication-binding domain, RBD-like"/>
    <property type="match status" value="1"/>
</dbReference>
<keyword evidence="10" id="KW-0255">Endonuclease</keyword>
<dbReference type="SUPFAM" id="SSF52540">
    <property type="entry name" value="P-loop containing nucleoside triphosphate hydrolases"/>
    <property type="match status" value="1"/>
</dbReference>
<comment type="subcellular location">
    <subcellularLocation>
        <location evidence="1">Host nucleus</location>
    </subcellularLocation>
</comment>
<protein>
    <recommendedName>
        <fullName evidence="2">Replication-associated protein</fullName>
    </recommendedName>
</protein>
<dbReference type="GO" id="GO:0004519">
    <property type="term" value="F:endonuclease activity"/>
    <property type="evidence" value="ECO:0007669"/>
    <property type="project" value="UniProtKB-KW"/>
</dbReference>